<comment type="caution">
    <text evidence="1">The sequence shown here is derived from an EMBL/GenBank/DDBJ whole genome shotgun (WGS) entry which is preliminary data.</text>
</comment>
<keyword evidence="2" id="KW-1185">Reference proteome</keyword>
<reference evidence="1 2" key="1">
    <citation type="submission" date="2022-12" db="EMBL/GenBank/DDBJ databases">
        <title>Genomic features and morphological characterization of a novel Knufia sp. strain isolated from spacecraft assembly facility.</title>
        <authorList>
            <person name="Teixeira M."/>
            <person name="Chander A.M."/>
            <person name="Stajich J.E."/>
            <person name="Venkateswaran K."/>
        </authorList>
    </citation>
    <scope>NUCLEOTIDE SEQUENCE [LARGE SCALE GENOMIC DNA]</scope>
    <source>
        <strain evidence="1 2">FJI-L2-BK-P2</strain>
    </source>
</reference>
<name>A0AAN8EUP4_9EURO</name>
<evidence type="ECO:0000313" key="1">
    <source>
        <dbReference type="EMBL" id="KAK5956355.1"/>
    </source>
</evidence>
<organism evidence="1 2">
    <name type="scientific">Knufia fluminis</name>
    <dbReference type="NCBI Taxonomy" id="191047"/>
    <lineage>
        <taxon>Eukaryota</taxon>
        <taxon>Fungi</taxon>
        <taxon>Dikarya</taxon>
        <taxon>Ascomycota</taxon>
        <taxon>Pezizomycotina</taxon>
        <taxon>Eurotiomycetes</taxon>
        <taxon>Chaetothyriomycetidae</taxon>
        <taxon>Chaetothyriales</taxon>
        <taxon>Trichomeriaceae</taxon>
        <taxon>Knufia</taxon>
    </lineage>
</organism>
<dbReference type="AlphaFoldDB" id="A0AAN8EUP4"/>
<protein>
    <submittedName>
        <fullName evidence="1">Uncharacterized protein</fullName>
    </submittedName>
</protein>
<gene>
    <name evidence="1" type="ORF">OHC33_002932</name>
</gene>
<sequence>MSPIGTHANLISRLSQRLVHHVKGIDLISLSRISEARLAERALPNVGLVELVSANDFANLYDALYISMFPHQPERERSDLIIDRLQKEVAGEREELAPYRIVGIRDHDGKAVGAAQFSVLLLPGGDYAVPYLQYLYVRAENRRQDMAEVLHTMILAVATADAETHGNRSVPFTLFETEPTGHGEDDASRAIATQRAMIHTKAGAVAIMLRRQSDGALSSPHVQPGLEAADPPLSLVWAIRRSPALKHWGNGVVNIQDVGPGLIAAYYQSLRDEGFPENNIRLAESIVADRCTRCDFILMALSEVVLPKGIV</sequence>
<dbReference type="InterPro" id="IPR016181">
    <property type="entry name" value="Acyl_CoA_acyltransferase"/>
</dbReference>
<proteinExistence type="predicted"/>
<dbReference type="Proteomes" id="UP001316803">
    <property type="component" value="Unassembled WGS sequence"/>
</dbReference>
<dbReference type="SUPFAM" id="SSF55729">
    <property type="entry name" value="Acyl-CoA N-acyltransferases (Nat)"/>
    <property type="match status" value="1"/>
</dbReference>
<accession>A0AAN8EUP4</accession>
<dbReference type="EMBL" id="JAKLMC020000005">
    <property type="protein sequence ID" value="KAK5956355.1"/>
    <property type="molecule type" value="Genomic_DNA"/>
</dbReference>
<dbReference type="Gene3D" id="3.40.630.30">
    <property type="match status" value="1"/>
</dbReference>
<evidence type="ECO:0000313" key="2">
    <source>
        <dbReference type="Proteomes" id="UP001316803"/>
    </source>
</evidence>